<dbReference type="InterPro" id="IPR015867">
    <property type="entry name" value="N-reg_PII/ATP_PRibTrfase_C"/>
</dbReference>
<dbReference type="RefSeq" id="WP_278443576.1">
    <property type="nucleotide sequence ID" value="NZ_CAXBMG010000024.1"/>
</dbReference>
<dbReference type="GO" id="GO:0006808">
    <property type="term" value="P:regulation of nitrogen utilization"/>
    <property type="evidence" value="ECO:0007669"/>
    <property type="project" value="InterPro"/>
</dbReference>
<dbReference type="GO" id="GO:0030234">
    <property type="term" value="F:enzyme regulator activity"/>
    <property type="evidence" value="ECO:0007669"/>
    <property type="project" value="InterPro"/>
</dbReference>
<dbReference type="AlphaFoldDB" id="A0A3D3R9V7"/>
<evidence type="ECO:0000313" key="1">
    <source>
        <dbReference type="EMBL" id="HCO24868.1"/>
    </source>
</evidence>
<dbReference type="SUPFAM" id="SSF54913">
    <property type="entry name" value="GlnB-like"/>
    <property type="match status" value="1"/>
</dbReference>
<dbReference type="EMBL" id="DQAY01000110">
    <property type="protein sequence ID" value="HCO24868.1"/>
    <property type="molecule type" value="Genomic_DNA"/>
</dbReference>
<protein>
    <submittedName>
        <fullName evidence="1">Uncharacterized protein</fullName>
    </submittedName>
</protein>
<proteinExistence type="predicted"/>
<evidence type="ECO:0000313" key="2">
    <source>
        <dbReference type="Proteomes" id="UP000263642"/>
    </source>
</evidence>
<name>A0A3D3R9V7_9PLAN</name>
<gene>
    <name evidence="1" type="ORF">DIT97_18250</name>
</gene>
<reference evidence="1 2" key="1">
    <citation type="journal article" date="2018" name="Nat. Biotechnol.">
        <title>A standardized bacterial taxonomy based on genome phylogeny substantially revises the tree of life.</title>
        <authorList>
            <person name="Parks D.H."/>
            <person name="Chuvochina M."/>
            <person name="Waite D.W."/>
            <person name="Rinke C."/>
            <person name="Skarshewski A."/>
            <person name="Chaumeil P.A."/>
            <person name="Hugenholtz P."/>
        </authorList>
    </citation>
    <scope>NUCLEOTIDE SEQUENCE [LARGE SCALE GENOMIC DNA]</scope>
    <source>
        <strain evidence="1">UBA9375</strain>
    </source>
</reference>
<comment type="caution">
    <text evidence="1">The sequence shown here is derived from an EMBL/GenBank/DDBJ whole genome shotgun (WGS) entry which is preliminary data.</text>
</comment>
<dbReference type="InterPro" id="IPR011322">
    <property type="entry name" value="N-reg_PII-like_a/b"/>
</dbReference>
<dbReference type="Pfam" id="PF00543">
    <property type="entry name" value="P-II"/>
    <property type="match status" value="1"/>
</dbReference>
<dbReference type="Gene3D" id="3.30.70.120">
    <property type="match status" value="1"/>
</dbReference>
<dbReference type="InterPro" id="IPR002187">
    <property type="entry name" value="N-reg_PII"/>
</dbReference>
<organism evidence="1 2">
    <name type="scientific">Gimesia maris</name>
    <dbReference type="NCBI Taxonomy" id="122"/>
    <lineage>
        <taxon>Bacteria</taxon>
        <taxon>Pseudomonadati</taxon>
        <taxon>Planctomycetota</taxon>
        <taxon>Planctomycetia</taxon>
        <taxon>Planctomycetales</taxon>
        <taxon>Planctomycetaceae</taxon>
        <taxon>Gimesia</taxon>
    </lineage>
</organism>
<accession>A0A3D3R9V7</accession>
<dbReference type="Proteomes" id="UP000263642">
    <property type="component" value="Unassembled WGS sequence"/>
</dbReference>
<sequence>MTATIELAKVIVITEAHYEQEMLTSFQKLGIKGFTCMNCWGQGHHQVYDEPFMGHSQTRIEMITTDEIADSIVDFCRQPRFETHAITVYLESVRVRDPDKFIT</sequence>